<sequence>MTTLTPTLLSPTDSRDSHPSAVTAFACRFRSCEGGYCRLHTGDLFVVNRVGFGSGVLTVHANCCSSILVLVQRFTVMGLVLPLSTTVGKCNLCQIFVVLSKS</sequence>
<keyword evidence="2" id="KW-1185">Reference proteome</keyword>
<gene>
    <name evidence="1" type="ORF">CITCOLO1_LOCUS11498</name>
</gene>
<name>A0ABP0YLT3_9ROSI</name>
<protein>
    <submittedName>
        <fullName evidence="1">Uncharacterized protein</fullName>
    </submittedName>
</protein>
<evidence type="ECO:0000313" key="1">
    <source>
        <dbReference type="EMBL" id="CAK9319492.1"/>
    </source>
</evidence>
<dbReference type="Proteomes" id="UP001642487">
    <property type="component" value="Chromosome 4"/>
</dbReference>
<accession>A0ABP0YLT3</accession>
<reference evidence="1 2" key="1">
    <citation type="submission" date="2024-03" db="EMBL/GenBank/DDBJ databases">
        <authorList>
            <person name="Gkanogiannis A."/>
            <person name="Becerra Lopez-Lavalle L."/>
        </authorList>
    </citation>
    <scope>NUCLEOTIDE SEQUENCE [LARGE SCALE GENOMIC DNA]</scope>
</reference>
<dbReference type="EMBL" id="OZ021738">
    <property type="protein sequence ID" value="CAK9319492.1"/>
    <property type="molecule type" value="Genomic_DNA"/>
</dbReference>
<organism evidence="1 2">
    <name type="scientific">Citrullus colocynthis</name>
    <name type="common">colocynth</name>
    <dbReference type="NCBI Taxonomy" id="252529"/>
    <lineage>
        <taxon>Eukaryota</taxon>
        <taxon>Viridiplantae</taxon>
        <taxon>Streptophyta</taxon>
        <taxon>Embryophyta</taxon>
        <taxon>Tracheophyta</taxon>
        <taxon>Spermatophyta</taxon>
        <taxon>Magnoliopsida</taxon>
        <taxon>eudicotyledons</taxon>
        <taxon>Gunneridae</taxon>
        <taxon>Pentapetalae</taxon>
        <taxon>rosids</taxon>
        <taxon>fabids</taxon>
        <taxon>Cucurbitales</taxon>
        <taxon>Cucurbitaceae</taxon>
        <taxon>Benincaseae</taxon>
        <taxon>Citrullus</taxon>
    </lineage>
</organism>
<proteinExistence type="predicted"/>
<evidence type="ECO:0000313" key="2">
    <source>
        <dbReference type="Proteomes" id="UP001642487"/>
    </source>
</evidence>